<organism evidence="9 10">
    <name type="scientific">Cristinia sonorae</name>
    <dbReference type="NCBI Taxonomy" id="1940300"/>
    <lineage>
        <taxon>Eukaryota</taxon>
        <taxon>Fungi</taxon>
        <taxon>Dikarya</taxon>
        <taxon>Basidiomycota</taxon>
        <taxon>Agaricomycotina</taxon>
        <taxon>Agaricomycetes</taxon>
        <taxon>Agaricomycetidae</taxon>
        <taxon>Agaricales</taxon>
        <taxon>Pleurotineae</taxon>
        <taxon>Stephanosporaceae</taxon>
        <taxon>Cristinia</taxon>
    </lineage>
</organism>
<comment type="caution">
    <text evidence="9">The sequence shown here is derived from an EMBL/GenBank/DDBJ whole genome shotgun (WGS) entry which is preliminary data.</text>
</comment>
<dbReference type="Gene3D" id="2.30.31.10">
    <property type="entry name" value="Transcriptional Coactivator Pc4, Chain A"/>
    <property type="match status" value="1"/>
</dbReference>
<evidence type="ECO:0000256" key="3">
    <source>
        <dbReference type="ARBA" id="ARBA00023015"/>
    </source>
</evidence>
<feature type="compositionally biased region" description="Basic and acidic residues" evidence="7">
    <location>
        <begin position="41"/>
        <end position="56"/>
    </location>
</feature>
<feature type="compositionally biased region" description="Basic and acidic residues" evidence="7">
    <location>
        <begin position="81"/>
        <end position="91"/>
    </location>
</feature>
<evidence type="ECO:0000259" key="8">
    <source>
        <dbReference type="Pfam" id="PF02229"/>
    </source>
</evidence>
<comment type="similarity">
    <text evidence="2">Belongs to the transcriptional coactivator PC4 family.</text>
</comment>
<evidence type="ECO:0000256" key="7">
    <source>
        <dbReference type="SAM" id="MobiDB-lite"/>
    </source>
</evidence>
<protein>
    <submittedName>
        <fullName evidence="9">Transcriptional Coactivator p15-domain-containing protein</fullName>
    </submittedName>
</protein>
<feature type="region of interest" description="Disordered" evidence="7">
    <location>
        <begin position="1"/>
        <end position="91"/>
    </location>
</feature>
<dbReference type="GO" id="GO:0003677">
    <property type="term" value="F:DNA binding"/>
    <property type="evidence" value="ECO:0007669"/>
    <property type="project" value="UniProtKB-KW"/>
</dbReference>
<keyword evidence="6" id="KW-0539">Nucleus</keyword>
<sequence length="154" mass="17407">MGKRRQTRDSDEESEHDDEQVTNDGSEESEEEKPIKKSRSKLAEKGKGKAKNESEAPPRTAKKPRMDSDNDGDTSTSQVKTDTDGRKYLELGNKKRATLSEFKGTVFLDIREFYGQEGDEKPGKKGISITQEQWNILKSNSGTIDYLFTKAKKK</sequence>
<dbReference type="Proteomes" id="UP000813824">
    <property type="component" value="Unassembled WGS sequence"/>
</dbReference>
<evidence type="ECO:0000256" key="5">
    <source>
        <dbReference type="ARBA" id="ARBA00023163"/>
    </source>
</evidence>
<proteinExistence type="inferred from homology"/>
<dbReference type="InterPro" id="IPR045125">
    <property type="entry name" value="Sub1/Tcp4-like"/>
</dbReference>
<evidence type="ECO:0000256" key="6">
    <source>
        <dbReference type="ARBA" id="ARBA00023242"/>
    </source>
</evidence>
<name>A0A8K0XUN2_9AGAR</name>
<dbReference type="InterPro" id="IPR003173">
    <property type="entry name" value="PC4_C"/>
</dbReference>
<evidence type="ECO:0000256" key="2">
    <source>
        <dbReference type="ARBA" id="ARBA00009001"/>
    </source>
</evidence>
<feature type="domain" description="Transcriptional coactivator p15 (PC4) C-terminal" evidence="8">
    <location>
        <begin position="90"/>
        <end position="140"/>
    </location>
</feature>
<dbReference type="GO" id="GO:0060261">
    <property type="term" value="P:positive regulation of transcription initiation by RNA polymerase II"/>
    <property type="evidence" value="ECO:0007669"/>
    <property type="project" value="InterPro"/>
</dbReference>
<dbReference type="GO" id="GO:0005634">
    <property type="term" value="C:nucleus"/>
    <property type="evidence" value="ECO:0007669"/>
    <property type="project" value="UniProtKB-SubCell"/>
</dbReference>
<reference evidence="9" key="1">
    <citation type="journal article" date="2021" name="New Phytol.">
        <title>Evolutionary innovations through gain and loss of genes in the ectomycorrhizal Boletales.</title>
        <authorList>
            <person name="Wu G."/>
            <person name="Miyauchi S."/>
            <person name="Morin E."/>
            <person name="Kuo A."/>
            <person name="Drula E."/>
            <person name="Varga T."/>
            <person name="Kohler A."/>
            <person name="Feng B."/>
            <person name="Cao Y."/>
            <person name="Lipzen A."/>
            <person name="Daum C."/>
            <person name="Hundley H."/>
            <person name="Pangilinan J."/>
            <person name="Johnson J."/>
            <person name="Barry K."/>
            <person name="LaButti K."/>
            <person name="Ng V."/>
            <person name="Ahrendt S."/>
            <person name="Min B."/>
            <person name="Choi I.G."/>
            <person name="Park H."/>
            <person name="Plett J.M."/>
            <person name="Magnuson J."/>
            <person name="Spatafora J.W."/>
            <person name="Nagy L.G."/>
            <person name="Henrissat B."/>
            <person name="Grigoriev I.V."/>
            <person name="Yang Z.L."/>
            <person name="Xu J."/>
            <person name="Martin F.M."/>
        </authorList>
    </citation>
    <scope>NUCLEOTIDE SEQUENCE</scope>
    <source>
        <strain evidence="9">KKN 215</strain>
    </source>
</reference>
<keyword evidence="10" id="KW-1185">Reference proteome</keyword>
<dbReference type="PANTHER" id="PTHR13215">
    <property type="entry name" value="RNA POLYMERASE II TRANSCRIPTIONAL COACTIVATOR"/>
    <property type="match status" value="1"/>
</dbReference>
<dbReference type="InterPro" id="IPR009044">
    <property type="entry name" value="ssDNA-bd_transcriptional_reg"/>
</dbReference>
<dbReference type="AlphaFoldDB" id="A0A8K0XUN2"/>
<feature type="compositionally biased region" description="Acidic residues" evidence="7">
    <location>
        <begin position="10"/>
        <end position="31"/>
    </location>
</feature>
<keyword evidence="4" id="KW-0238">DNA-binding</keyword>
<dbReference type="SUPFAM" id="SSF54447">
    <property type="entry name" value="ssDNA-binding transcriptional regulator domain"/>
    <property type="match status" value="1"/>
</dbReference>
<dbReference type="Pfam" id="PF02229">
    <property type="entry name" value="PC4"/>
    <property type="match status" value="1"/>
</dbReference>
<dbReference type="EMBL" id="JAEVFJ010000001">
    <property type="protein sequence ID" value="KAH8107867.1"/>
    <property type="molecule type" value="Genomic_DNA"/>
</dbReference>
<evidence type="ECO:0000256" key="4">
    <source>
        <dbReference type="ARBA" id="ARBA00023125"/>
    </source>
</evidence>
<gene>
    <name evidence="9" type="ORF">BXZ70DRAFT_1003291</name>
</gene>
<evidence type="ECO:0000256" key="1">
    <source>
        <dbReference type="ARBA" id="ARBA00004123"/>
    </source>
</evidence>
<keyword evidence="3" id="KW-0805">Transcription regulation</keyword>
<evidence type="ECO:0000313" key="9">
    <source>
        <dbReference type="EMBL" id="KAH8107867.1"/>
    </source>
</evidence>
<dbReference type="OrthoDB" id="2505440at2759"/>
<comment type="subcellular location">
    <subcellularLocation>
        <location evidence="1">Nucleus</location>
    </subcellularLocation>
</comment>
<evidence type="ECO:0000313" key="10">
    <source>
        <dbReference type="Proteomes" id="UP000813824"/>
    </source>
</evidence>
<dbReference type="GO" id="GO:0003713">
    <property type="term" value="F:transcription coactivator activity"/>
    <property type="evidence" value="ECO:0007669"/>
    <property type="project" value="InterPro"/>
</dbReference>
<keyword evidence="5" id="KW-0804">Transcription</keyword>
<accession>A0A8K0XUN2</accession>